<feature type="transmembrane region" description="Helical" evidence="1">
    <location>
        <begin position="131"/>
        <end position="157"/>
    </location>
</feature>
<feature type="transmembrane region" description="Helical" evidence="1">
    <location>
        <begin position="386"/>
        <end position="409"/>
    </location>
</feature>
<accession>A0A833X2J8</accession>
<feature type="transmembrane region" description="Helical" evidence="1">
    <location>
        <begin position="47"/>
        <end position="68"/>
    </location>
</feature>
<dbReference type="PANTHER" id="PTHR31142">
    <property type="entry name" value="TOBAMOVIRUS MULTIPLICATION PROTEIN 1-LIKE ISOFORM X1"/>
    <property type="match status" value="1"/>
</dbReference>
<proteinExistence type="predicted"/>
<comment type="caution">
    <text evidence="2">The sequence shown here is derived from an EMBL/GenBank/DDBJ whole genome shotgun (WGS) entry which is preliminary data.</text>
</comment>
<dbReference type="EMBL" id="WSZM01000014">
    <property type="protein sequence ID" value="KAF4046776.1"/>
    <property type="molecule type" value="Genomic_DNA"/>
</dbReference>
<keyword evidence="1" id="KW-0472">Membrane</keyword>
<gene>
    <name evidence="2" type="ORF">GN244_ATG00776</name>
</gene>
<feature type="transmembrane region" description="Helical" evidence="1">
    <location>
        <begin position="89"/>
        <end position="111"/>
    </location>
</feature>
<feature type="transmembrane region" description="Helical" evidence="1">
    <location>
        <begin position="304"/>
        <end position="324"/>
    </location>
</feature>
<keyword evidence="1" id="KW-1133">Transmembrane helix</keyword>
<evidence type="ECO:0000256" key="1">
    <source>
        <dbReference type="SAM" id="Phobius"/>
    </source>
</evidence>
<sequence>MTSISDTGTGIKIGKTLDPRLFMAISSATLATGSAESAMPSATSTSFVYLMYASVYSCGVLFLIPAFVAGRRSIRTWRQDYTAVRLYGLLALGASLRAVAFVLVALWMLALFQSHANGLLDRDAAHLHLSYLQLVFLWQVLGASASLVLGGVFLVVFNTWAAMVDKVQGTGRNFNLKKHRVGDQATDSLLQNLHTRGAPDVDERRDTGAIATPESLLKPPPPPRILFIRLMVAVYLLQMGMFLFARQDPRSKIRRSLLLVATVLLICCWAACVVLLPAYGERMCVLLDKVAEDVTHRKRNIRRIAVIAAVFCLMHTASSMLLAASQCTPPSDEASSSIIRNSTHPSDIHWPHLPLHHIVQANPAFFFPSGTADDGTANSNDGLLRWLVMIEVLEFPIEWAMLMALLCVLPTRSSLPAFRGYRPIPERKKYQA</sequence>
<name>A0A833X2J8_PHYIN</name>
<keyword evidence="1" id="KW-0812">Transmembrane</keyword>
<evidence type="ECO:0000313" key="3">
    <source>
        <dbReference type="Proteomes" id="UP000602510"/>
    </source>
</evidence>
<dbReference type="PANTHER" id="PTHR31142:SF3">
    <property type="entry name" value="THH1_TOM1_TOM3 DOMAIN-CONTAINING PROTEIN"/>
    <property type="match status" value="1"/>
</dbReference>
<reference evidence="2" key="1">
    <citation type="submission" date="2020-04" db="EMBL/GenBank/DDBJ databases">
        <title>Hybrid Assembly of Korean Phytophthora infestans isolates.</title>
        <authorList>
            <person name="Prokchorchik M."/>
            <person name="Lee Y."/>
            <person name="Seo J."/>
            <person name="Cho J.-H."/>
            <person name="Park Y.-E."/>
            <person name="Jang D.-C."/>
            <person name="Im J.-S."/>
            <person name="Choi J.-G."/>
            <person name="Park H.-J."/>
            <person name="Lee G.-B."/>
            <person name="Lee Y.-G."/>
            <person name="Hong S.-Y."/>
            <person name="Cho K."/>
            <person name="Sohn K.H."/>
        </authorList>
    </citation>
    <scope>NUCLEOTIDE SEQUENCE</scope>
    <source>
        <strain evidence="2">KR_1_A1</strain>
    </source>
</reference>
<keyword evidence="3" id="KW-1185">Reference proteome</keyword>
<dbReference type="AlphaFoldDB" id="A0A833X2J8"/>
<organism evidence="2 3">
    <name type="scientific">Phytophthora infestans</name>
    <name type="common">Potato late blight agent</name>
    <name type="synonym">Botrytis infestans</name>
    <dbReference type="NCBI Taxonomy" id="4787"/>
    <lineage>
        <taxon>Eukaryota</taxon>
        <taxon>Sar</taxon>
        <taxon>Stramenopiles</taxon>
        <taxon>Oomycota</taxon>
        <taxon>Peronosporomycetes</taxon>
        <taxon>Peronosporales</taxon>
        <taxon>Peronosporaceae</taxon>
        <taxon>Phytophthora</taxon>
    </lineage>
</organism>
<protein>
    <recommendedName>
        <fullName evidence="4">Transmembrane protein</fullName>
    </recommendedName>
</protein>
<evidence type="ECO:0000313" key="2">
    <source>
        <dbReference type="EMBL" id="KAF4046776.1"/>
    </source>
</evidence>
<feature type="transmembrane region" description="Helical" evidence="1">
    <location>
        <begin position="257"/>
        <end position="279"/>
    </location>
</feature>
<dbReference type="InterPro" id="IPR040226">
    <property type="entry name" value="THH1/TOM1/TOM3"/>
</dbReference>
<dbReference type="Proteomes" id="UP000602510">
    <property type="component" value="Unassembled WGS sequence"/>
</dbReference>
<evidence type="ECO:0008006" key="4">
    <source>
        <dbReference type="Google" id="ProtNLM"/>
    </source>
</evidence>
<feature type="transmembrane region" description="Helical" evidence="1">
    <location>
        <begin position="226"/>
        <end position="245"/>
    </location>
</feature>